<reference evidence="4" key="1">
    <citation type="submission" date="2009-07" db="EMBL/GenBank/DDBJ databases">
        <authorList>
            <person name="Weinstock G."/>
            <person name="Sodergren E."/>
            <person name="Clifton S."/>
            <person name="Fulton L."/>
            <person name="Fulton B."/>
            <person name="Courtney L."/>
            <person name="Fronick C."/>
            <person name="Harrison M."/>
            <person name="Strong C."/>
            <person name="Farmer C."/>
            <person name="Delahaunty K."/>
            <person name="Markovic C."/>
            <person name="Hall O."/>
            <person name="Minx P."/>
            <person name="Tomlinson C."/>
            <person name="Mitreva M."/>
            <person name="Nelson J."/>
            <person name="Hou S."/>
            <person name="Wollam A."/>
            <person name="Pepin K.H."/>
            <person name="Johnson M."/>
            <person name="Bhonagiri V."/>
            <person name="Nash W.E."/>
            <person name="Warren W."/>
            <person name="Chinwalla A."/>
            <person name="Mardis E.R."/>
            <person name="Wilson R.K."/>
        </authorList>
    </citation>
    <scope>NUCLEOTIDE SEQUENCE [LARGE SCALE GENOMIC DNA]</scope>
    <source>
        <strain evidence="4">DSM 14469</strain>
    </source>
</reference>
<dbReference type="Pfam" id="PF05569">
    <property type="entry name" value="Peptidase_M56"/>
    <property type="match status" value="1"/>
</dbReference>
<keyword evidence="2" id="KW-1133">Transmembrane helix</keyword>
<dbReference type="eggNOG" id="COG4219">
    <property type="taxonomic scope" value="Bacteria"/>
</dbReference>
<evidence type="ECO:0000256" key="1">
    <source>
        <dbReference type="SAM" id="MobiDB-lite"/>
    </source>
</evidence>
<dbReference type="InterPro" id="IPR008756">
    <property type="entry name" value="Peptidase_M56"/>
</dbReference>
<feature type="region of interest" description="Disordered" evidence="1">
    <location>
        <begin position="508"/>
        <end position="533"/>
    </location>
</feature>
<feature type="compositionally biased region" description="Polar residues" evidence="1">
    <location>
        <begin position="508"/>
        <end position="521"/>
    </location>
</feature>
<feature type="transmembrane region" description="Helical" evidence="2">
    <location>
        <begin position="6"/>
        <end position="24"/>
    </location>
</feature>
<dbReference type="AlphaFoldDB" id="C6LAY7"/>
<dbReference type="STRING" id="168384.SAMN05660368_01268"/>
<dbReference type="PANTHER" id="PTHR34978:SF3">
    <property type="entry name" value="SLR0241 PROTEIN"/>
    <property type="match status" value="1"/>
</dbReference>
<dbReference type="CDD" id="cd07341">
    <property type="entry name" value="M56_BlaR1_MecR1_like"/>
    <property type="match status" value="1"/>
</dbReference>
<dbReference type="PANTHER" id="PTHR34978">
    <property type="entry name" value="POSSIBLE SENSOR-TRANSDUCER PROTEIN BLAR"/>
    <property type="match status" value="1"/>
</dbReference>
<evidence type="ECO:0000259" key="3">
    <source>
        <dbReference type="SMART" id="SM00287"/>
    </source>
</evidence>
<dbReference type="Pfam" id="PF08239">
    <property type="entry name" value="SH3_3"/>
    <property type="match status" value="1"/>
</dbReference>
<accession>C6LAY7</accession>
<evidence type="ECO:0000313" key="4">
    <source>
        <dbReference type="EMBL" id="EET62118.1"/>
    </source>
</evidence>
<evidence type="ECO:0000313" key="5">
    <source>
        <dbReference type="Proteomes" id="UP000005561"/>
    </source>
</evidence>
<keyword evidence="2" id="KW-0472">Membrane</keyword>
<organism evidence="4 5">
    <name type="scientific">Marvinbryantia formatexigens DSM 14469</name>
    <dbReference type="NCBI Taxonomy" id="478749"/>
    <lineage>
        <taxon>Bacteria</taxon>
        <taxon>Bacillati</taxon>
        <taxon>Bacillota</taxon>
        <taxon>Clostridia</taxon>
        <taxon>Lachnospirales</taxon>
        <taxon>Lachnospiraceae</taxon>
        <taxon>Marvinbryantia</taxon>
    </lineage>
</organism>
<dbReference type="OrthoDB" id="9804799at2"/>
<gene>
    <name evidence="4" type="ORF">BRYFOR_05782</name>
</gene>
<dbReference type="RefSeq" id="WP_006860579.1">
    <property type="nucleotide sequence ID" value="NZ_ACCL02000003.1"/>
</dbReference>
<protein>
    <submittedName>
        <fullName evidence="4">Peptidase, M56 family</fullName>
    </submittedName>
</protein>
<dbReference type="InterPro" id="IPR003646">
    <property type="entry name" value="SH3-like_bac-type"/>
</dbReference>
<proteinExistence type="predicted"/>
<dbReference type="InterPro" id="IPR052173">
    <property type="entry name" value="Beta-lactam_resp_regulator"/>
</dbReference>
<evidence type="ECO:0000256" key="2">
    <source>
        <dbReference type="SAM" id="Phobius"/>
    </source>
</evidence>
<comment type="caution">
    <text evidence="4">The sequence shown here is derived from an EMBL/GenBank/DDBJ whole genome shotgun (WGS) entry which is preliminary data.</text>
</comment>
<keyword evidence="5" id="KW-1185">Reference proteome</keyword>
<sequence>MTLLAMNVSAGILILFILIVRGLFIHHLPKWLFVMLWGVVILRLVIPVSVPVKVNVPHPYPFQEQVWDKTEEGIAGDETDAGIYAAAEEGLRDSANLIQVSGASAGMEMREQEYAPASAINRKISGQPVLPLLWILGMVICMAVAGCGYFRESRMLRQALPVSKRERARIRAGCIDSKVPVLVFDQIATPLTAGIWKSRIILPKSLLQADSEQISCVMLHELVHIRRHDNLRKLFCLIICCVHWFNPLVWVMYLFFDRDMELSCDEAVVRFLGTEKRQNYALALISQAESCRRTSLFCSGFGKNAVQERIVSIMRYKKARTQGLLCAVCILMMSVMAFAKAVPESSGEDGKPAAGAAQTERINKAPETESMAAAAGLESLRKKNDNSMPGNTEPEQTDSADMAFRRMYAAAEVNLRAGADADAEILTVIGTGEQVEITGAETNGWIPVRFRGISGYSSPDYLTEERIETPETEANDPAVMETGENTGANGAAGNAAVPGNTGTVGSMNTPDNAGTAGNTGTEDGAGMTDGTGESESYLASFASDAIKQQSQMFQSDGVYESKSAPVNYAHGTITWRDGNNFGLQTADGTEVALNFAPSKLPEVYVEALQPGLEADVIFNPALGDVELIALY</sequence>
<keyword evidence="2" id="KW-0812">Transmembrane</keyword>
<feature type="domain" description="SH3b" evidence="3">
    <location>
        <begin position="403"/>
        <end position="466"/>
    </location>
</feature>
<feature type="transmembrane region" description="Helical" evidence="2">
    <location>
        <begin position="132"/>
        <end position="150"/>
    </location>
</feature>
<dbReference type="Gene3D" id="2.30.30.40">
    <property type="entry name" value="SH3 Domains"/>
    <property type="match status" value="1"/>
</dbReference>
<feature type="transmembrane region" description="Helical" evidence="2">
    <location>
        <begin position="234"/>
        <end position="256"/>
    </location>
</feature>
<dbReference type="EMBL" id="ACCL02000003">
    <property type="protein sequence ID" value="EET62118.1"/>
    <property type="molecule type" value="Genomic_DNA"/>
</dbReference>
<dbReference type="Proteomes" id="UP000005561">
    <property type="component" value="Unassembled WGS sequence"/>
</dbReference>
<dbReference type="SMART" id="SM00287">
    <property type="entry name" value="SH3b"/>
    <property type="match status" value="1"/>
</dbReference>
<name>C6LAY7_9FIRM</name>
<feature type="transmembrane region" description="Helical" evidence="2">
    <location>
        <begin position="31"/>
        <end position="50"/>
    </location>
</feature>
<feature type="region of interest" description="Disordered" evidence="1">
    <location>
        <begin position="344"/>
        <end position="367"/>
    </location>
</feature>